<organism evidence="4 5">
    <name type="scientific">Nocardia pulmonis</name>
    <dbReference type="NCBI Taxonomy" id="2951408"/>
    <lineage>
        <taxon>Bacteria</taxon>
        <taxon>Bacillati</taxon>
        <taxon>Actinomycetota</taxon>
        <taxon>Actinomycetes</taxon>
        <taxon>Mycobacteriales</taxon>
        <taxon>Nocardiaceae</taxon>
        <taxon>Nocardia</taxon>
    </lineage>
</organism>
<dbReference type="InterPro" id="IPR001424">
    <property type="entry name" value="SOD_Cu_Zn_dom"/>
</dbReference>
<comment type="similarity">
    <text evidence="1">Belongs to the Cu-Zn superoxide dismutase family.</text>
</comment>
<evidence type="ECO:0000313" key="5">
    <source>
        <dbReference type="Proteomes" id="UP001139157"/>
    </source>
</evidence>
<dbReference type="SUPFAM" id="SSF49329">
    <property type="entry name" value="Cu,Zn superoxide dismutase-like"/>
    <property type="match status" value="1"/>
</dbReference>
<feature type="compositionally biased region" description="Low complexity" evidence="2">
    <location>
        <begin position="1"/>
        <end position="11"/>
    </location>
</feature>
<evidence type="ECO:0000313" key="4">
    <source>
        <dbReference type="EMBL" id="MCM6778965.1"/>
    </source>
</evidence>
<accession>A0A9X2EG81</accession>
<dbReference type="PANTHER" id="PTHR10003">
    <property type="entry name" value="SUPEROXIDE DISMUTASE CU-ZN -RELATED"/>
    <property type="match status" value="1"/>
</dbReference>
<evidence type="ECO:0000259" key="3">
    <source>
        <dbReference type="Pfam" id="PF00080"/>
    </source>
</evidence>
<proteinExistence type="inferred from homology"/>
<evidence type="ECO:0000256" key="2">
    <source>
        <dbReference type="SAM" id="MobiDB-lite"/>
    </source>
</evidence>
<feature type="region of interest" description="Disordered" evidence="2">
    <location>
        <begin position="1"/>
        <end position="26"/>
    </location>
</feature>
<dbReference type="Gene3D" id="2.60.40.200">
    <property type="entry name" value="Superoxide dismutase, copper/zinc binding domain"/>
    <property type="match status" value="1"/>
</dbReference>
<dbReference type="GO" id="GO:0005507">
    <property type="term" value="F:copper ion binding"/>
    <property type="evidence" value="ECO:0007669"/>
    <property type="project" value="InterPro"/>
</dbReference>
<keyword evidence="5" id="KW-1185">Reference proteome</keyword>
<dbReference type="GO" id="GO:0006801">
    <property type="term" value="P:superoxide metabolic process"/>
    <property type="evidence" value="ECO:0007669"/>
    <property type="project" value="InterPro"/>
</dbReference>
<comment type="caution">
    <text evidence="4">The sequence shown here is derived from an EMBL/GenBank/DDBJ whole genome shotgun (WGS) entry which is preliminary data.</text>
</comment>
<name>A0A9X2EG81_9NOCA</name>
<dbReference type="Pfam" id="PF00080">
    <property type="entry name" value="Sod_Cu"/>
    <property type="match status" value="1"/>
</dbReference>
<dbReference type="EMBL" id="JAMRXG010000031">
    <property type="protein sequence ID" value="MCM6778965.1"/>
    <property type="molecule type" value="Genomic_DNA"/>
</dbReference>
<gene>
    <name evidence="4" type="ORF">NDR86_36360</name>
</gene>
<evidence type="ECO:0000256" key="1">
    <source>
        <dbReference type="ARBA" id="ARBA00010457"/>
    </source>
</evidence>
<dbReference type="Proteomes" id="UP001139157">
    <property type="component" value="Unassembled WGS sequence"/>
</dbReference>
<dbReference type="InterPro" id="IPR036423">
    <property type="entry name" value="SOD-like_Cu/Zn_dom_sf"/>
</dbReference>
<dbReference type="AlphaFoldDB" id="A0A9X2EG81"/>
<dbReference type="RefSeq" id="WP_251918743.1">
    <property type="nucleotide sequence ID" value="NZ_JAMRXG010000031.1"/>
</dbReference>
<reference evidence="4" key="1">
    <citation type="submission" date="2022-06" db="EMBL/GenBank/DDBJ databases">
        <title>Novel species in genus nocardia.</title>
        <authorList>
            <person name="Li F."/>
        </authorList>
    </citation>
    <scope>NUCLEOTIDE SEQUENCE</scope>
    <source>
        <strain evidence="4">CDC141</strain>
    </source>
</reference>
<feature type="domain" description="Superoxide dismutase copper/zinc binding" evidence="3">
    <location>
        <begin position="34"/>
        <end position="149"/>
    </location>
</feature>
<protein>
    <submittedName>
        <fullName evidence="4">Superoxide dismutase family protein</fullName>
    </submittedName>
</protein>
<dbReference type="InterPro" id="IPR024134">
    <property type="entry name" value="SOD_Cu/Zn_/chaperone"/>
</dbReference>
<sequence length="151" mass="15356">MPPTSGEGPAEPGHEPGGNSVTAGFIDAQGRPAGTVTFVERAGFVQIRAEVHNLEPGRYGIAVHEHGVCEPDAAFRTAGALLATPGDNSASLGDLGSIEIRADNRGLLTTTTGAFTLADLRTAATGRAVIIHSGKDDPATTGDRIACAAVR</sequence>